<evidence type="ECO:0008006" key="2">
    <source>
        <dbReference type="Google" id="ProtNLM"/>
    </source>
</evidence>
<dbReference type="AlphaFoldDB" id="A0A6C0CXK5"/>
<accession>A0A6C0CXK5</accession>
<dbReference type="EMBL" id="MN739508">
    <property type="protein sequence ID" value="QHT09238.1"/>
    <property type="molecule type" value="Genomic_DNA"/>
</dbReference>
<sequence>MPIKNKKLKKTHSDKRLTIDAIHSKISEKFSSIEEENEYYLDNGELLNDYYKKKNNTDCINDTSSIMNYFENKKENDNTDIISEYIANINDEFIHDKFDSDEVLLYKCKYCKRNMNYKLIESELFCNECGYTVDILVNTEKISYKDVPRELSYFAYKRINHFNEWLAQFQAKETTIVPVKVFEDVKNELKKNINLKEDKIKYGLIREILKTTGNNKYYEHIPLIINVVTGKNAPLLSSDYEEKLRNMFKEIQIPFMKHCPQERKNFLSYSYVLHKFCELLELDDLLEYFPLLKSREKLKQQDMIWIKICRELQWQYIPSI</sequence>
<dbReference type="InterPro" id="IPR007031">
    <property type="entry name" value="Poxvirus_VLTF3"/>
</dbReference>
<dbReference type="GO" id="GO:0046782">
    <property type="term" value="P:regulation of viral transcription"/>
    <property type="evidence" value="ECO:0007669"/>
    <property type="project" value="InterPro"/>
</dbReference>
<proteinExistence type="predicted"/>
<evidence type="ECO:0000313" key="1">
    <source>
        <dbReference type="EMBL" id="QHT09238.1"/>
    </source>
</evidence>
<organism evidence="1">
    <name type="scientific">viral metagenome</name>
    <dbReference type="NCBI Taxonomy" id="1070528"/>
    <lineage>
        <taxon>unclassified sequences</taxon>
        <taxon>metagenomes</taxon>
        <taxon>organismal metagenomes</taxon>
    </lineage>
</organism>
<reference evidence="1" key="1">
    <citation type="journal article" date="2020" name="Nature">
        <title>Giant virus diversity and host interactions through global metagenomics.</title>
        <authorList>
            <person name="Schulz F."/>
            <person name="Roux S."/>
            <person name="Paez-Espino D."/>
            <person name="Jungbluth S."/>
            <person name="Walsh D.A."/>
            <person name="Denef V.J."/>
            <person name="McMahon K.D."/>
            <person name="Konstantinidis K.T."/>
            <person name="Eloe-Fadrosh E.A."/>
            <person name="Kyrpides N.C."/>
            <person name="Woyke T."/>
        </authorList>
    </citation>
    <scope>NUCLEOTIDE SEQUENCE</scope>
    <source>
        <strain evidence="1">GVMAG-M-3300023110-24</strain>
    </source>
</reference>
<dbReference type="Pfam" id="PF04947">
    <property type="entry name" value="Pox_VLTF3"/>
    <property type="match status" value="1"/>
</dbReference>
<name>A0A6C0CXK5_9ZZZZ</name>
<protein>
    <recommendedName>
        <fullName evidence="2">Viral late gene transcription factor 3 zinc ribbon domain-containing protein</fullName>
    </recommendedName>
</protein>